<gene>
    <name evidence="1" type="ORF">BofuT4_uP113140.1</name>
</gene>
<dbReference type="AlphaFoldDB" id="G2Y5R4"/>
<proteinExistence type="predicted"/>
<dbReference type="Proteomes" id="UP000008177">
    <property type="component" value="Unplaced contigs"/>
</dbReference>
<sequence length="63" mass="6708">MLLFFQSLVTYPGARSSRSASDSSGNEIAADRAGTRFASSGNTCIYVLEDLIINTHDTHVAGD</sequence>
<evidence type="ECO:0000313" key="2">
    <source>
        <dbReference type="Proteomes" id="UP000008177"/>
    </source>
</evidence>
<organism evidence="1 2">
    <name type="scientific">Botryotinia fuckeliana (strain T4)</name>
    <name type="common">Noble rot fungus</name>
    <name type="synonym">Botrytis cinerea</name>
    <dbReference type="NCBI Taxonomy" id="999810"/>
    <lineage>
        <taxon>Eukaryota</taxon>
        <taxon>Fungi</taxon>
        <taxon>Dikarya</taxon>
        <taxon>Ascomycota</taxon>
        <taxon>Pezizomycotina</taxon>
        <taxon>Leotiomycetes</taxon>
        <taxon>Helotiales</taxon>
        <taxon>Sclerotiniaceae</taxon>
        <taxon>Botrytis</taxon>
    </lineage>
</organism>
<protein>
    <submittedName>
        <fullName evidence="1">Uncharacterized protein</fullName>
    </submittedName>
</protein>
<dbReference type="InParanoid" id="G2Y5R4"/>
<evidence type="ECO:0000313" key="1">
    <source>
        <dbReference type="EMBL" id="CCD48004.1"/>
    </source>
</evidence>
<dbReference type="EMBL" id="FQ790289">
    <property type="protein sequence ID" value="CCD48004.1"/>
    <property type="molecule type" value="Genomic_DNA"/>
</dbReference>
<name>G2Y5R4_BOTF4</name>
<dbReference type="HOGENOM" id="CLU_2885510_0_0_1"/>
<accession>G2Y5R4</accession>
<reference evidence="2" key="1">
    <citation type="journal article" date="2011" name="PLoS Genet.">
        <title>Genomic analysis of the necrotrophic fungal pathogens Sclerotinia sclerotiorum and Botrytis cinerea.</title>
        <authorList>
            <person name="Amselem J."/>
            <person name="Cuomo C.A."/>
            <person name="van Kan J.A."/>
            <person name="Viaud M."/>
            <person name="Benito E.P."/>
            <person name="Couloux A."/>
            <person name="Coutinho P.M."/>
            <person name="de Vries R.P."/>
            <person name="Dyer P.S."/>
            <person name="Fillinger S."/>
            <person name="Fournier E."/>
            <person name="Gout L."/>
            <person name="Hahn M."/>
            <person name="Kohn L."/>
            <person name="Lapalu N."/>
            <person name="Plummer K.M."/>
            <person name="Pradier J.M."/>
            <person name="Quevillon E."/>
            <person name="Sharon A."/>
            <person name="Simon A."/>
            <person name="ten Have A."/>
            <person name="Tudzynski B."/>
            <person name="Tudzynski P."/>
            <person name="Wincker P."/>
            <person name="Andrew M."/>
            <person name="Anthouard V."/>
            <person name="Beever R.E."/>
            <person name="Beffa R."/>
            <person name="Benoit I."/>
            <person name="Bouzid O."/>
            <person name="Brault B."/>
            <person name="Chen Z."/>
            <person name="Choquer M."/>
            <person name="Collemare J."/>
            <person name="Cotton P."/>
            <person name="Danchin E.G."/>
            <person name="Da Silva C."/>
            <person name="Gautier A."/>
            <person name="Giraud C."/>
            <person name="Giraud T."/>
            <person name="Gonzalez C."/>
            <person name="Grossetete S."/>
            <person name="Guldener U."/>
            <person name="Henrissat B."/>
            <person name="Howlett B.J."/>
            <person name="Kodira C."/>
            <person name="Kretschmer M."/>
            <person name="Lappartient A."/>
            <person name="Leroch M."/>
            <person name="Levis C."/>
            <person name="Mauceli E."/>
            <person name="Neuveglise C."/>
            <person name="Oeser B."/>
            <person name="Pearson M."/>
            <person name="Poulain J."/>
            <person name="Poussereau N."/>
            <person name="Quesneville H."/>
            <person name="Rascle C."/>
            <person name="Schumacher J."/>
            <person name="Segurens B."/>
            <person name="Sexton A."/>
            <person name="Silva E."/>
            <person name="Sirven C."/>
            <person name="Soanes D.M."/>
            <person name="Talbot N.J."/>
            <person name="Templeton M."/>
            <person name="Yandava C."/>
            <person name="Yarden O."/>
            <person name="Zeng Q."/>
            <person name="Rollins J.A."/>
            <person name="Lebrun M.H."/>
            <person name="Dickman M."/>
        </authorList>
    </citation>
    <scope>NUCLEOTIDE SEQUENCE [LARGE SCALE GENOMIC DNA]</scope>
    <source>
        <strain evidence="2">T4</strain>
    </source>
</reference>